<keyword evidence="4" id="KW-1185">Reference proteome</keyword>
<dbReference type="Proteomes" id="UP000663760">
    <property type="component" value="Chromosome 8"/>
</dbReference>
<reference evidence="3" key="1">
    <citation type="submission" date="2020-02" db="EMBL/GenBank/DDBJ databases">
        <authorList>
            <person name="Scholz U."/>
            <person name="Mascher M."/>
            <person name="Fiebig A."/>
        </authorList>
    </citation>
    <scope>NUCLEOTIDE SEQUENCE</scope>
</reference>
<evidence type="ECO:0000313" key="4">
    <source>
        <dbReference type="Proteomes" id="UP000663760"/>
    </source>
</evidence>
<evidence type="ECO:0000256" key="2">
    <source>
        <dbReference type="ARBA" id="ARBA00022705"/>
    </source>
</evidence>
<dbReference type="PANTHER" id="PTHR13395">
    <property type="entry name" value="SISTER CHROMATID COHESION PROTEIN DCC1-RELATED"/>
    <property type="match status" value="1"/>
</dbReference>
<dbReference type="AlphaFoldDB" id="A0A7I8KRE9"/>
<organism evidence="3 4">
    <name type="scientific">Spirodela intermedia</name>
    <name type="common">Intermediate duckweed</name>
    <dbReference type="NCBI Taxonomy" id="51605"/>
    <lineage>
        <taxon>Eukaryota</taxon>
        <taxon>Viridiplantae</taxon>
        <taxon>Streptophyta</taxon>
        <taxon>Embryophyta</taxon>
        <taxon>Tracheophyta</taxon>
        <taxon>Spermatophyta</taxon>
        <taxon>Magnoliopsida</taxon>
        <taxon>Liliopsida</taxon>
        <taxon>Araceae</taxon>
        <taxon>Lemnoideae</taxon>
        <taxon>Spirodela</taxon>
    </lineage>
</organism>
<dbReference type="EMBL" id="LR746271">
    <property type="protein sequence ID" value="CAA7400390.1"/>
    <property type="molecule type" value="Genomic_DNA"/>
</dbReference>
<proteinExistence type="inferred from homology"/>
<name>A0A7I8KRE9_SPIIN</name>
<protein>
    <submittedName>
        <fullName evidence="3">Uncharacterized protein</fullName>
    </submittedName>
</protein>
<keyword evidence="2" id="KW-0235">DNA replication</keyword>
<dbReference type="OrthoDB" id="5199543at2759"/>
<dbReference type="GO" id="GO:0031390">
    <property type="term" value="C:Ctf18 RFC-like complex"/>
    <property type="evidence" value="ECO:0007669"/>
    <property type="project" value="InterPro"/>
</dbReference>
<dbReference type="InterPro" id="IPR019128">
    <property type="entry name" value="Dcc1"/>
</dbReference>
<sequence length="412" mass="45255">METPATGGANGGGMGAAAGGAGSVLSMSPGSSLSVRYGSQFGPHDDLVLLEVDDGLLHEILHKGVAVRGQPDEDAVLCTASATYAMKFVGTSNSVFLIPPGDGDSEIRENGMVRCEPSKSSEFPQTIASVFKVAPGNIELVPVAPRLEKLKSLLSERPYTLEEEDDYAMETENSCARSDRSGLYRWTDLVNLIQASDEELMAGLRSLSAVEIGGFWRLVAEDSIDEILKMTLNNCIIHEWQTNSMKEHEVVPMLVSDGYPHAIVLHCLATYGHKSEDPGGPIWSLNEKPVCLHFARRALRGGKMKLEAFMEKWKSTLPQGMRADLGMLEGEVLYEILGLETWIRAFSVSGLPSTPEERFSALFQERAKWAWKDLHPYIRDLRIPGLSSEALLIKYTRRTQPTAEAEPIFSAR</sequence>
<accession>A0A7I8KRE9</accession>
<evidence type="ECO:0000256" key="1">
    <source>
        <dbReference type="ARBA" id="ARBA00007017"/>
    </source>
</evidence>
<gene>
    <name evidence="3" type="ORF">SI8410_08011068</name>
</gene>
<dbReference type="PANTHER" id="PTHR13395:SF6">
    <property type="entry name" value="SISTER CHROMATID COHESION PROTEIN DCC1"/>
    <property type="match status" value="1"/>
</dbReference>
<dbReference type="GO" id="GO:0006260">
    <property type="term" value="P:DNA replication"/>
    <property type="evidence" value="ECO:0007669"/>
    <property type="project" value="UniProtKB-KW"/>
</dbReference>
<dbReference type="GO" id="GO:0000785">
    <property type="term" value="C:chromatin"/>
    <property type="evidence" value="ECO:0007669"/>
    <property type="project" value="TreeGrafter"/>
</dbReference>
<dbReference type="Pfam" id="PF09724">
    <property type="entry name" value="Dcc1"/>
    <property type="match status" value="1"/>
</dbReference>
<evidence type="ECO:0000313" key="3">
    <source>
        <dbReference type="EMBL" id="CAA7400390.1"/>
    </source>
</evidence>
<dbReference type="GO" id="GO:0034088">
    <property type="term" value="P:maintenance of mitotic sister chromatid cohesion"/>
    <property type="evidence" value="ECO:0007669"/>
    <property type="project" value="TreeGrafter"/>
</dbReference>
<comment type="similarity">
    <text evidence="1">Belongs to the DCC1 family.</text>
</comment>
<dbReference type="GO" id="GO:0000775">
    <property type="term" value="C:chromosome, centromeric region"/>
    <property type="evidence" value="ECO:0007669"/>
    <property type="project" value="TreeGrafter"/>
</dbReference>